<proteinExistence type="predicted"/>
<keyword evidence="2" id="KW-1185">Reference proteome</keyword>
<protein>
    <submittedName>
        <fullName evidence="1">Uncharacterized protein</fullName>
    </submittedName>
</protein>
<dbReference type="Proteomes" id="UP001396334">
    <property type="component" value="Unassembled WGS sequence"/>
</dbReference>
<name>A0ABR2SW93_9ROSI</name>
<comment type="caution">
    <text evidence="1">The sequence shown here is derived from an EMBL/GenBank/DDBJ whole genome shotgun (WGS) entry which is preliminary data.</text>
</comment>
<accession>A0ABR2SW93</accession>
<gene>
    <name evidence="1" type="ORF">V6N11_026350</name>
</gene>
<evidence type="ECO:0000313" key="2">
    <source>
        <dbReference type="Proteomes" id="UP001396334"/>
    </source>
</evidence>
<dbReference type="EMBL" id="JBBPBN010000011">
    <property type="protein sequence ID" value="KAK9029229.1"/>
    <property type="molecule type" value="Genomic_DNA"/>
</dbReference>
<evidence type="ECO:0000313" key="1">
    <source>
        <dbReference type="EMBL" id="KAK9029229.1"/>
    </source>
</evidence>
<sequence length="115" mass="12412">MQCSLVTVPDGDWFCPSCCCGICGQSKLKDGANIVDDSLYTCAQCAHKCRTLQDGTSFLSFMSTLCFAILVSVSDRFLGSDCELEEPPWPPIASSEADVRNEPKHLCIVCGHLGS</sequence>
<reference evidence="1 2" key="1">
    <citation type="journal article" date="2024" name="G3 (Bethesda)">
        <title>Genome assembly of Hibiscus sabdariffa L. provides insights into metabolisms of medicinal natural products.</title>
        <authorList>
            <person name="Kim T."/>
        </authorList>
    </citation>
    <scope>NUCLEOTIDE SEQUENCE [LARGE SCALE GENOMIC DNA]</scope>
    <source>
        <strain evidence="1">TK-2024</strain>
        <tissue evidence="1">Old leaves</tissue>
    </source>
</reference>
<organism evidence="1 2">
    <name type="scientific">Hibiscus sabdariffa</name>
    <name type="common">roselle</name>
    <dbReference type="NCBI Taxonomy" id="183260"/>
    <lineage>
        <taxon>Eukaryota</taxon>
        <taxon>Viridiplantae</taxon>
        <taxon>Streptophyta</taxon>
        <taxon>Embryophyta</taxon>
        <taxon>Tracheophyta</taxon>
        <taxon>Spermatophyta</taxon>
        <taxon>Magnoliopsida</taxon>
        <taxon>eudicotyledons</taxon>
        <taxon>Gunneridae</taxon>
        <taxon>Pentapetalae</taxon>
        <taxon>rosids</taxon>
        <taxon>malvids</taxon>
        <taxon>Malvales</taxon>
        <taxon>Malvaceae</taxon>
        <taxon>Malvoideae</taxon>
        <taxon>Hibiscus</taxon>
    </lineage>
</organism>